<evidence type="ECO:0000313" key="11">
    <source>
        <dbReference type="Proteomes" id="UP000280696"/>
    </source>
</evidence>
<keyword evidence="7" id="KW-0423">Lactose metabolism</keyword>
<dbReference type="GO" id="GO:0009024">
    <property type="term" value="F:tagatose-6-phosphate kinase activity"/>
    <property type="evidence" value="ECO:0007669"/>
    <property type="project" value="UniProtKB-EC"/>
</dbReference>
<evidence type="ECO:0000259" key="9">
    <source>
        <dbReference type="Pfam" id="PF00294"/>
    </source>
</evidence>
<dbReference type="SUPFAM" id="SSF53613">
    <property type="entry name" value="Ribokinase-like"/>
    <property type="match status" value="1"/>
</dbReference>
<evidence type="ECO:0000256" key="5">
    <source>
        <dbReference type="ARBA" id="ARBA00022840"/>
    </source>
</evidence>
<keyword evidence="11" id="KW-1185">Reference proteome</keyword>
<dbReference type="InterPro" id="IPR002173">
    <property type="entry name" value="Carboh/pur_kinase_PfkB_CS"/>
</dbReference>
<comment type="similarity">
    <text evidence="1">Belongs to the carbohydrate kinase pfkB family.</text>
</comment>
<dbReference type="EC" id="2.7.1.144" evidence="7"/>
<dbReference type="InterPro" id="IPR029056">
    <property type="entry name" value="Ribokinase-like"/>
</dbReference>
<dbReference type="NCBIfam" id="TIGR03828">
    <property type="entry name" value="pfkB"/>
    <property type="match status" value="1"/>
</dbReference>
<dbReference type="GO" id="GO:0008662">
    <property type="term" value="F:1-phosphofructokinase activity"/>
    <property type="evidence" value="ECO:0007669"/>
    <property type="project" value="UniProtKB-UniRule"/>
</dbReference>
<organism evidence="10 11">
    <name type="scientific">Parablautia intestinalis</name>
    <dbReference type="NCBI Taxonomy" id="2320100"/>
    <lineage>
        <taxon>Bacteria</taxon>
        <taxon>Bacillati</taxon>
        <taxon>Bacillota</taxon>
        <taxon>Clostridia</taxon>
        <taxon>Lachnospirales</taxon>
        <taxon>Lachnospiraceae</taxon>
        <taxon>Parablautia</taxon>
    </lineage>
</organism>
<comment type="function">
    <text evidence="8">Catalyzes the ATP-dependent phosphorylation of fructose-l-phosphate to fructose-l,6-bisphosphate.</text>
</comment>
<sequence>MITTVTLNPAEDKTFTAARLILGQVNRIDSVKNIAGGKGINVTKVLRQYGYPVRALGFLGGYTGKFIEDYVKSIGAECLFTYVDGETRVNINILSQDGYVTELLEPGPDIREKELDAFFEDFNKGIADSDLVILSGSAPEHVPAAVYYDLILQAKNKGKKVILDSSGIYLKESINACPYMVKPNIRELEVLSGRRIKRMEDAIGAALQIGGRGINHVMVSMGAKGLLYINDREIMYAKAPEVKAVNTVGCGDSVVAAFAVAEKQGMGNEELLKFCVGVSAANATTLESAVIPMDKTEELIEQVKIIRY</sequence>
<evidence type="ECO:0000256" key="6">
    <source>
        <dbReference type="ARBA" id="ARBA00047745"/>
    </source>
</evidence>
<dbReference type="PANTHER" id="PTHR46566">
    <property type="entry name" value="1-PHOSPHOFRUCTOKINASE-RELATED"/>
    <property type="match status" value="1"/>
</dbReference>
<gene>
    <name evidence="10" type="primary">pfkB</name>
    <name evidence="10" type="ORF">D7V94_14785</name>
</gene>
<dbReference type="Gene3D" id="3.40.1190.20">
    <property type="match status" value="1"/>
</dbReference>
<evidence type="ECO:0000313" key="10">
    <source>
        <dbReference type="EMBL" id="RKI90136.1"/>
    </source>
</evidence>
<dbReference type="InterPro" id="IPR011611">
    <property type="entry name" value="PfkB_dom"/>
</dbReference>
<dbReference type="EMBL" id="RAYQ01000016">
    <property type="protein sequence ID" value="RKI90136.1"/>
    <property type="molecule type" value="Genomic_DNA"/>
</dbReference>
<proteinExistence type="inferred from homology"/>
<dbReference type="OrthoDB" id="9801219at2"/>
<comment type="similarity">
    <text evidence="7">Belongs to the carbohydrate kinase PfkB family. LacC subfamily.</text>
</comment>
<dbReference type="NCBIfam" id="TIGR03168">
    <property type="entry name" value="1-PFK"/>
    <property type="match status" value="1"/>
</dbReference>
<reference evidence="10 11" key="1">
    <citation type="submission" date="2018-09" db="EMBL/GenBank/DDBJ databases">
        <title>Murine metabolic-syndrome-specific gut microbial biobank.</title>
        <authorList>
            <person name="Liu C."/>
        </authorList>
    </citation>
    <scope>NUCLEOTIDE SEQUENCE [LARGE SCALE GENOMIC DNA]</scope>
    <source>
        <strain evidence="10 11">0.1xD8-82</strain>
    </source>
</reference>
<dbReference type="GO" id="GO:0005524">
    <property type="term" value="F:ATP binding"/>
    <property type="evidence" value="ECO:0007669"/>
    <property type="project" value="UniProtKB-UniRule"/>
</dbReference>
<keyword evidence="5 7" id="KW-0067">ATP-binding</keyword>
<accession>A0A3A9ASB3</accession>
<dbReference type="PROSITE" id="PS00583">
    <property type="entry name" value="PFKB_KINASES_1"/>
    <property type="match status" value="1"/>
</dbReference>
<name>A0A3A9ASB3_9FIRM</name>
<comment type="pathway">
    <text evidence="7">Carbohydrate metabolism; D-tagatose 6-phosphate degradation; D-glyceraldehyde 3-phosphate and glycerone phosphate from D-tagatose 6-phosphate: step 1/2.</text>
</comment>
<dbReference type="GO" id="GO:0044281">
    <property type="term" value="P:small molecule metabolic process"/>
    <property type="evidence" value="ECO:0007669"/>
    <property type="project" value="UniProtKB-ARBA"/>
</dbReference>
<evidence type="ECO:0000256" key="8">
    <source>
        <dbReference type="RuleBase" id="RU369061"/>
    </source>
</evidence>
<evidence type="ECO:0000256" key="2">
    <source>
        <dbReference type="ARBA" id="ARBA00022679"/>
    </source>
</evidence>
<dbReference type="GO" id="GO:0005988">
    <property type="term" value="P:lactose metabolic process"/>
    <property type="evidence" value="ECO:0007669"/>
    <property type="project" value="UniProtKB-KW"/>
</dbReference>
<feature type="domain" description="Carbohydrate kinase PfkB" evidence="9">
    <location>
        <begin position="22"/>
        <end position="286"/>
    </location>
</feature>
<dbReference type="GO" id="GO:0005829">
    <property type="term" value="C:cytosol"/>
    <property type="evidence" value="ECO:0007669"/>
    <property type="project" value="TreeGrafter"/>
</dbReference>
<dbReference type="RefSeq" id="WP_120471114.1">
    <property type="nucleotide sequence ID" value="NZ_CATAJS010000051.1"/>
</dbReference>
<dbReference type="Proteomes" id="UP000280696">
    <property type="component" value="Unassembled WGS sequence"/>
</dbReference>
<dbReference type="AlphaFoldDB" id="A0A3A9ASB3"/>
<keyword evidence="3 7" id="KW-0547">Nucleotide-binding</keyword>
<dbReference type="InterPro" id="IPR022463">
    <property type="entry name" value="1-PFruKinase"/>
</dbReference>
<dbReference type="GO" id="GO:0016052">
    <property type="term" value="P:carbohydrate catabolic process"/>
    <property type="evidence" value="ECO:0007669"/>
    <property type="project" value="UniProtKB-ARBA"/>
</dbReference>
<evidence type="ECO:0000256" key="7">
    <source>
        <dbReference type="PIRNR" id="PIRNR000535"/>
    </source>
</evidence>
<protein>
    <recommendedName>
        <fullName evidence="7">Tagatose-6-phosphate kinase</fullName>
        <ecNumber evidence="7">2.7.1.144</ecNumber>
    </recommendedName>
</protein>
<evidence type="ECO:0000256" key="1">
    <source>
        <dbReference type="ARBA" id="ARBA00005380"/>
    </source>
</evidence>
<comment type="catalytic activity">
    <reaction evidence="6 8">
        <text>beta-D-fructose 1-phosphate + ATP = beta-D-fructose 1,6-bisphosphate + ADP + H(+)</text>
        <dbReference type="Rhea" id="RHEA:14213"/>
        <dbReference type="ChEBI" id="CHEBI:15378"/>
        <dbReference type="ChEBI" id="CHEBI:30616"/>
        <dbReference type="ChEBI" id="CHEBI:32966"/>
        <dbReference type="ChEBI" id="CHEBI:138881"/>
        <dbReference type="ChEBI" id="CHEBI:456216"/>
        <dbReference type="EC" id="2.7.1.56"/>
    </reaction>
</comment>
<dbReference type="PANTHER" id="PTHR46566:SF2">
    <property type="entry name" value="ATP-DEPENDENT 6-PHOSPHOFRUCTOKINASE ISOZYME 2"/>
    <property type="match status" value="1"/>
</dbReference>
<dbReference type="PIRSF" id="PIRSF000535">
    <property type="entry name" value="1PFK/6PFK/LacC"/>
    <property type="match status" value="1"/>
</dbReference>
<keyword evidence="4 8" id="KW-0418">Kinase</keyword>
<evidence type="ECO:0000256" key="3">
    <source>
        <dbReference type="ARBA" id="ARBA00022741"/>
    </source>
</evidence>
<dbReference type="FunFam" id="3.40.1190.20:FF:000001">
    <property type="entry name" value="Phosphofructokinase"/>
    <property type="match status" value="1"/>
</dbReference>
<evidence type="ECO:0000256" key="4">
    <source>
        <dbReference type="ARBA" id="ARBA00022777"/>
    </source>
</evidence>
<keyword evidence="2 7" id="KW-0808">Transferase</keyword>
<dbReference type="InterPro" id="IPR017583">
    <property type="entry name" value="Tagatose/fructose_Pkinase"/>
</dbReference>
<dbReference type="Pfam" id="PF00294">
    <property type="entry name" value="PfkB"/>
    <property type="match status" value="1"/>
</dbReference>
<comment type="catalytic activity">
    <reaction evidence="7">
        <text>D-tagatofuranose 6-phosphate + ATP = D-tagatofuranose 1,6-bisphosphate + ADP + H(+)</text>
        <dbReference type="Rhea" id="RHEA:12420"/>
        <dbReference type="ChEBI" id="CHEBI:15378"/>
        <dbReference type="ChEBI" id="CHEBI:30616"/>
        <dbReference type="ChEBI" id="CHEBI:58694"/>
        <dbReference type="ChEBI" id="CHEBI:58695"/>
        <dbReference type="ChEBI" id="CHEBI:456216"/>
        <dbReference type="EC" id="2.7.1.144"/>
    </reaction>
</comment>
<comment type="caution">
    <text evidence="10">The sequence shown here is derived from an EMBL/GenBank/DDBJ whole genome shotgun (WGS) entry which is preliminary data.</text>
</comment>
<dbReference type="CDD" id="cd01164">
    <property type="entry name" value="FruK_PfkB_like"/>
    <property type="match status" value="1"/>
</dbReference>